<dbReference type="GO" id="GO:0008270">
    <property type="term" value="F:zinc ion binding"/>
    <property type="evidence" value="ECO:0007669"/>
    <property type="project" value="InterPro"/>
</dbReference>
<evidence type="ECO:0000259" key="1">
    <source>
        <dbReference type="SMART" id="SM00507"/>
    </source>
</evidence>
<dbReference type="EMBL" id="LAZR01003018">
    <property type="protein sequence ID" value="KKN22909.1"/>
    <property type="molecule type" value="Genomic_DNA"/>
</dbReference>
<accession>A0A0F9NYH2</accession>
<comment type="caution">
    <text evidence="2">The sequence shown here is derived from an EMBL/GenBank/DDBJ whole genome shotgun (WGS) entry which is preliminary data.</text>
</comment>
<dbReference type="Gene3D" id="1.10.30.50">
    <property type="match status" value="1"/>
</dbReference>
<dbReference type="GO" id="GO:0004519">
    <property type="term" value="F:endonuclease activity"/>
    <property type="evidence" value="ECO:0007669"/>
    <property type="project" value="InterPro"/>
</dbReference>
<dbReference type="GO" id="GO:0003676">
    <property type="term" value="F:nucleic acid binding"/>
    <property type="evidence" value="ECO:0007669"/>
    <property type="project" value="InterPro"/>
</dbReference>
<dbReference type="InterPro" id="IPR002711">
    <property type="entry name" value="HNH"/>
</dbReference>
<organism evidence="2">
    <name type="scientific">marine sediment metagenome</name>
    <dbReference type="NCBI Taxonomy" id="412755"/>
    <lineage>
        <taxon>unclassified sequences</taxon>
        <taxon>metagenomes</taxon>
        <taxon>ecological metagenomes</taxon>
    </lineage>
</organism>
<proteinExistence type="predicted"/>
<reference evidence="2" key="1">
    <citation type="journal article" date="2015" name="Nature">
        <title>Complex archaea that bridge the gap between prokaryotes and eukaryotes.</title>
        <authorList>
            <person name="Spang A."/>
            <person name="Saw J.H."/>
            <person name="Jorgensen S.L."/>
            <person name="Zaremba-Niedzwiedzka K."/>
            <person name="Martijn J."/>
            <person name="Lind A.E."/>
            <person name="van Eijk R."/>
            <person name="Schleper C."/>
            <person name="Guy L."/>
            <person name="Ettema T.J."/>
        </authorList>
    </citation>
    <scope>NUCLEOTIDE SEQUENCE</scope>
</reference>
<protein>
    <recommendedName>
        <fullName evidence="1">HNH nuclease domain-containing protein</fullName>
    </recommendedName>
</protein>
<sequence length="267" mass="31670">MKLTKINLKREYLKNKRTTLQIANMVGCYYSKIYRALLKFNIKIRTNREVKLGTQHTKVTKEKMRSRFNTNILTKKLLAELYIKQEKGIETIAEKLKFSVKTIWKYLKKYKIKIRTIGELKSKYALGRTKHYCIDCNKQICYNSFHSGSGKCRSCSNRDTANKLFKDPRNHPRYINGISFEPYPLGWTKTFKEQIRYRDGYKCQICGCSEVENSRRLDIHHIDYDKNNLAPDNLISLCHSCHMKTNTNAINRIYWTEYFNNKKVNVC</sequence>
<dbReference type="InterPro" id="IPR003615">
    <property type="entry name" value="HNH_nuc"/>
</dbReference>
<dbReference type="Pfam" id="PF01844">
    <property type="entry name" value="HNH"/>
    <property type="match status" value="1"/>
</dbReference>
<gene>
    <name evidence="2" type="ORF">LCGC14_0910190</name>
</gene>
<name>A0A0F9NYH2_9ZZZZ</name>
<feature type="domain" description="HNH nuclease" evidence="1">
    <location>
        <begin position="190"/>
        <end position="243"/>
    </location>
</feature>
<evidence type="ECO:0000313" key="2">
    <source>
        <dbReference type="EMBL" id="KKN22909.1"/>
    </source>
</evidence>
<dbReference type="SMART" id="SM00507">
    <property type="entry name" value="HNHc"/>
    <property type="match status" value="1"/>
</dbReference>
<dbReference type="Pfam" id="PF03054">
    <property type="entry name" value="tRNA_Me_trans"/>
    <property type="match status" value="1"/>
</dbReference>
<dbReference type="AlphaFoldDB" id="A0A0F9NYH2"/>
<dbReference type="CDD" id="cd00085">
    <property type="entry name" value="HNHc"/>
    <property type="match status" value="1"/>
</dbReference>